<name>A0A6H5HP08_9HEMI</name>
<dbReference type="FunFam" id="3.40.50.11350:FF:000002">
    <property type="entry name" value="GDP-fucose protein O-fucosyltransferase 2"/>
    <property type="match status" value="1"/>
</dbReference>
<dbReference type="Proteomes" id="UP000479000">
    <property type="component" value="Unassembled WGS sequence"/>
</dbReference>
<keyword evidence="13" id="KW-0119">Carbohydrate metabolism</keyword>
<dbReference type="GO" id="GO:0005783">
    <property type="term" value="C:endoplasmic reticulum"/>
    <property type="evidence" value="ECO:0007669"/>
    <property type="project" value="UniProtKB-SubCell"/>
</dbReference>
<protein>
    <recommendedName>
        <fullName evidence="15">GDP-fucose protein O-fucosyltransferase 2</fullName>
        <ecNumber evidence="4">2.4.1.221</ecNumber>
    </recommendedName>
    <alternativeName>
        <fullName evidence="16">Peptide-O-fucosyltransferase 2</fullName>
    </alternativeName>
</protein>
<evidence type="ECO:0000256" key="7">
    <source>
        <dbReference type="ARBA" id="ARBA00022729"/>
    </source>
</evidence>
<evidence type="ECO:0000313" key="19">
    <source>
        <dbReference type="EMBL" id="CAB0018525.1"/>
    </source>
</evidence>
<evidence type="ECO:0000256" key="15">
    <source>
        <dbReference type="ARBA" id="ARBA00026232"/>
    </source>
</evidence>
<evidence type="ECO:0000256" key="2">
    <source>
        <dbReference type="ARBA" id="ARBA00004555"/>
    </source>
</evidence>
<evidence type="ECO:0000256" key="1">
    <source>
        <dbReference type="ARBA" id="ARBA00004240"/>
    </source>
</evidence>
<keyword evidence="8" id="KW-0256">Endoplasmic reticulum</keyword>
<evidence type="ECO:0000256" key="12">
    <source>
        <dbReference type="ARBA" id="ARBA00023253"/>
    </source>
</evidence>
<evidence type="ECO:0000256" key="9">
    <source>
        <dbReference type="ARBA" id="ARBA00023034"/>
    </source>
</evidence>
<evidence type="ECO:0000256" key="11">
    <source>
        <dbReference type="ARBA" id="ARBA00023180"/>
    </source>
</evidence>
<comment type="catalytic activity">
    <reaction evidence="17">
        <text>L-threonyl-[protein] + GDP-beta-L-fucose = 3-O-(alpha-L-fucosyl)-L-threonyl-[protein] + GDP + H(+)</text>
        <dbReference type="Rhea" id="RHEA:70491"/>
        <dbReference type="Rhea" id="RHEA-COMP:11060"/>
        <dbReference type="Rhea" id="RHEA-COMP:17915"/>
        <dbReference type="ChEBI" id="CHEBI:15378"/>
        <dbReference type="ChEBI" id="CHEBI:30013"/>
        <dbReference type="ChEBI" id="CHEBI:57273"/>
        <dbReference type="ChEBI" id="CHEBI:58189"/>
        <dbReference type="ChEBI" id="CHEBI:189631"/>
        <dbReference type="EC" id="2.4.1.221"/>
    </reaction>
    <physiologicalReaction direction="left-to-right" evidence="17">
        <dbReference type="Rhea" id="RHEA:70492"/>
    </physiologicalReaction>
</comment>
<proteinExistence type="inferred from homology"/>
<evidence type="ECO:0000256" key="6">
    <source>
        <dbReference type="ARBA" id="ARBA00022679"/>
    </source>
</evidence>
<keyword evidence="6" id="KW-0808">Transferase</keyword>
<keyword evidence="20" id="KW-1185">Reference proteome</keyword>
<keyword evidence="5" id="KW-0328">Glycosyltransferase</keyword>
<dbReference type="CDD" id="cd11298">
    <property type="entry name" value="O-FucT-2"/>
    <property type="match status" value="1"/>
</dbReference>
<evidence type="ECO:0000256" key="8">
    <source>
        <dbReference type="ARBA" id="ARBA00022824"/>
    </source>
</evidence>
<organism evidence="19 20">
    <name type="scientific">Nesidiocoris tenuis</name>
    <dbReference type="NCBI Taxonomy" id="355587"/>
    <lineage>
        <taxon>Eukaryota</taxon>
        <taxon>Metazoa</taxon>
        <taxon>Ecdysozoa</taxon>
        <taxon>Arthropoda</taxon>
        <taxon>Hexapoda</taxon>
        <taxon>Insecta</taxon>
        <taxon>Pterygota</taxon>
        <taxon>Neoptera</taxon>
        <taxon>Paraneoptera</taxon>
        <taxon>Hemiptera</taxon>
        <taxon>Heteroptera</taxon>
        <taxon>Panheteroptera</taxon>
        <taxon>Cimicomorpha</taxon>
        <taxon>Miridae</taxon>
        <taxon>Dicyphina</taxon>
        <taxon>Nesidiocoris</taxon>
    </lineage>
</organism>
<dbReference type="PANTHER" id="PTHR13398">
    <property type="entry name" value="GDP-FUCOSE PROTEIN O-FUCOSYLTRANSFERASE 2"/>
    <property type="match status" value="1"/>
</dbReference>
<keyword evidence="12" id="KW-0294">Fucose metabolism</keyword>
<dbReference type="Gene3D" id="3.40.50.11350">
    <property type="match status" value="1"/>
</dbReference>
<keyword evidence="10" id="KW-1015">Disulfide bond</keyword>
<dbReference type="EMBL" id="CADCXU010032966">
    <property type="protein sequence ID" value="CAB0018525.1"/>
    <property type="molecule type" value="Genomic_DNA"/>
</dbReference>
<dbReference type="GO" id="GO:0005794">
    <property type="term" value="C:Golgi apparatus"/>
    <property type="evidence" value="ECO:0007669"/>
    <property type="project" value="UniProtKB-SubCell"/>
</dbReference>
<dbReference type="AlphaFoldDB" id="A0A6H5HP08"/>
<dbReference type="GO" id="GO:0046922">
    <property type="term" value="F:peptide-O-fucosyltransferase activity"/>
    <property type="evidence" value="ECO:0007669"/>
    <property type="project" value="UniProtKB-EC"/>
</dbReference>
<dbReference type="Gene3D" id="3.40.50.11340">
    <property type="match status" value="2"/>
</dbReference>
<dbReference type="InterPro" id="IPR045130">
    <property type="entry name" value="OFUT2-like"/>
</dbReference>
<dbReference type="PANTHER" id="PTHR13398:SF0">
    <property type="entry name" value="GDP-FUCOSE PROTEIN O-FUCOSYLTRANSFERASE 2"/>
    <property type="match status" value="1"/>
</dbReference>
<evidence type="ECO:0000256" key="10">
    <source>
        <dbReference type="ARBA" id="ARBA00023157"/>
    </source>
</evidence>
<accession>A0A6H5HP08</accession>
<evidence type="ECO:0000256" key="3">
    <source>
        <dbReference type="ARBA" id="ARBA00004922"/>
    </source>
</evidence>
<dbReference type="InterPro" id="IPR019378">
    <property type="entry name" value="GDP-Fuc_O-FucTrfase"/>
</dbReference>
<evidence type="ECO:0000256" key="18">
    <source>
        <dbReference type="ARBA" id="ARBA00048647"/>
    </source>
</evidence>
<dbReference type="GO" id="GO:0006004">
    <property type="term" value="P:fucose metabolic process"/>
    <property type="evidence" value="ECO:0007669"/>
    <property type="project" value="UniProtKB-KW"/>
</dbReference>
<evidence type="ECO:0000256" key="17">
    <source>
        <dbReference type="ARBA" id="ARBA00047273"/>
    </source>
</evidence>
<sequence length="296" mass="34503">MRLAVFMHKFAKKHNEWKLVLPPWNHLYHWKSDFKQDHLPWRHFFDVDSMKEFAPVIDLDEVPGEDYRGMTLGEEPQKSLIVIDRAEVALHDSFGDKLYWECRRSMRFAQRLVSEANAFRQSYLNSTDDLDGTRIPARWQDQKGIVRKVKGGLYICAHLRRGDFLYGRKNEVPTLESAADQLITVLVEQNLKTVFLCTDGDEADKLKLKLLLTGYTVVTYEPTSAELNSFKDGGVAIIDQIICSQARYFIGSHESTFSFRIQEEREIRGFPVEHTFNRFCGLNEKCEQPSKWEIVF</sequence>
<dbReference type="OrthoDB" id="422368at2759"/>
<comment type="similarity">
    <text evidence="14">Belongs to the glycosyltransferase 68 family.</text>
</comment>
<keyword evidence="7" id="KW-0732">Signal</keyword>
<evidence type="ECO:0000256" key="14">
    <source>
        <dbReference type="ARBA" id="ARBA00025803"/>
    </source>
</evidence>
<evidence type="ECO:0000256" key="4">
    <source>
        <dbReference type="ARBA" id="ARBA00012196"/>
    </source>
</evidence>
<evidence type="ECO:0000256" key="13">
    <source>
        <dbReference type="ARBA" id="ARBA00023277"/>
    </source>
</evidence>
<keyword evidence="9" id="KW-0333">Golgi apparatus</keyword>
<comment type="catalytic activity">
    <reaction evidence="18">
        <text>L-seryl-[protein] + GDP-beta-L-fucose = 3-O-(alpha-L-fucosyl)-L-seryl-[protein] + GDP + H(+)</text>
        <dbReference type="Rhea" id="RHEA:63644"/>
        <dbReference type="Rhea" id="RHEA-COMP:9863"/>
        <dbReference type="Rhea" id="RHEA-COMP:17914"/>
        <dbReference type="ChEBI" id="CHEBI:15378"/>
        <dbReference type="ChEBI" id="CHEBI:29999"/>
        <dbReference type="ChEBI" id="CHEBI:57273"/>
        <dbReference type="ChEBI" id="CHEBI:58189"/>
        <dbReference type="ChEBI" id="CHEBI:189632"/>
        <dbReference type="EC" id="2.4.1.221"/>
    </reaction>
    <physiologicalReaction direction="left-to-right" evidence="18">
        <dbReference type="Rhea" id="RHEA:63645"/>
    </physiologicalReaction>
</comment>
<comment type="pathway">
    <text evidence="3">Protein modification; protein glycosylation.</text>
</comment>
<evidence type="ECO:0000313" key="20">
    <source>
        <dbReference type="Proteomes" id="UP000479000"/>
    </source>
</evidence>
<dbReference type="Pfam" id="PF10250">
    <property type="entry name" value="O-FucT"/>
    <property type="match status" value="2"/>
</dbReference>
<dbReference type="EC" id="2.4.1.221" evidence="4"/>
<evidence type="ECO:0000256" key="16">
    <source>
        <dbReference type="ARBA" id="ARBA00033083"/>
    </source>
</evidence>
<comment type="subcellular location">
    <subcellularLocation>
        <location evidence="1">Endoplasmic reticulum</location>
    </subcellularLocation>
    <subcellularLocation>
        <location evidence="2">Golgi apparatus</location>
    </subcellularLocation>
</comment>
<gene>
    <name evidence="19" type="ORF">NTEN_LOCUS22377</name>
</gene>
<keyword evidence="11" id="KW-0325">Glycoprotein</keyword>
<reference evidence="19 20" key="1">
    <citation type="submission" date="2020-02" db="EMBL/GenBank/DDBJ databases">
        <authorList>
            <person name="Ferguson B K."/>
        </authorList>
    </citation>
    <scope>NUCLEOTIDE SEQUENCE [LARGE SCALE GENOMIC DNA]</scope>
</reference>
<evidence type="ECO:0000256" key="5">
    <source>
        <dbReference type="ARBA" id="ARBA00022676"/>
    </source>
</evidence>